<feature type="domain" description="Cupin type-2" evidence="1">
    <location>
        <begin position="43"/>
        <end position="106"/>
    </location>
</feature>
<gene>
    <name evidence="2" type="ORF">Ssi02_30220</name>
</gene>
<dbReference type="Pfam" id="PF07883">
    <property type="entry name" value="Cupin_2"/>
    <property type="match status" value="1"/>
</dbReference>
<dbReference type="Proteomes" id="UP000606172">
    <property type="component" value="Unassembled WGS sequence"/>
</dbReference>
<dbReference type="PANTHER" id="PTHR43698">
    <property type="entry name" value="RIBD C-TERMINAL DOMAIN CONTAINING PROTEIN"/>
    <property type="match status" value="1"/>
</dbReference>
<reference evidence="2" key="1">
    <citation type="submission" date="2021-01" db="EMBL/GenBank/DDBJ databases">
        <title>Whole genome shotgun sequence of Sinosporangium siamense NBRC 109515.</title>
        <authorList>
            <person name="Komaki H."/>
            <person name="Tamura T."/>
        </authorList>
    </citation>
    <scope>NUCLEOTIDE SEQUENCE</scope>
    <source>
        <strain evidence="2">NBRC 109515</strain>
    </source>
</reference>
<organism evidence="2 3">
    <name type="scientific">Sinosporangium siamense</name>
    <dbReference type="NCBI Taxonomy" id="1367973"/>
    <lineage>
        <taxon>Bacteria</taxon>
        <taxon>Bacillati</taxon>
        <taxon>Actinomycetota</taxon>
        <taxon>Actinomycetes</taxon>
        <taxon>Streptosporangiales</taxon>
        <taxon>Streptosporangiaceae</taxon>
        <taxon>Sinosporangium</taxon>
    </lineage>
</organism>
<dbReference type="AlphaFoldDB" id="A0A919V774"/>
<dbReference type="InterPro" id="IPR011051">
    <property type="entry name" value="RmlC_Cupin_sf"/>
</dbReference>
<dbReference type="InterPro" id="IPR013096">
    <property type="entry name" value="Cupin_2"/>
</dbReference>
<protein>
    <submittedName>
        <fullName evidence="2">Cupin</fullName>
    </submittedName>
</protein>
<evidence type="ECO:0000259" key="1">
    <source>
        <dbReference type="Pfam" id="PF07883"/>
    </source>
</evidence>
<dbReference type="Gene3D" id="2.60.120.10">
    <property type="entry name" value="Jelly Rolls"/>
    <property type="match status" value="1"/>
</dbReference>
<keyword evidence="3" id="KW-1185">Reference proteome</keyword>
<dbReference type="PANTHER" id="PTHR43698:SF1">
    <property type="entry name" value="BLL4564 PROTEIN"/>
    <property type="match status" value="1"/>
</dbReference>
<dbReference type="SUPFAM" id="SSF51182">
    <property type="entry name" value="RmlC-like cupins"/>
    <property type="match status" value="1"/>
</dbReference>
<evidence type="ECO:0000313" key="2">
    <source>
        <dbReference type="EMBL" id="GII92791.1"/>
    </source>
</evidence>
<name>A0A919V774_9ACTN</name>
<proteinExistence type="predicted"/>
<dbReference type="RefSeq" id="WP_204025837.1">
    <property type="nucleotide sequence ID" value="NZ_BOOW01000018.1"/>
</dbReference>
<evidence type="ECO:0000313" key="3">
    <source>
        <dbReference type="Proteomes" id="UP000606172"/>
    </source>
</evidence>
<dbReference type="EMBL" id="BOOW01000018">
    <property type="protein sequence ID" value="GII92791.1"/>
    <property type="molecule type" value="Genomic_DNA"/>
</dbReference>
<accession>A0A919V774</accession>
<dbReference type="InterPro" id="IPR014710">
    <property type="entry name" value="RmlC-like_jellyroll"/>
</dbReference>
<comment type="caution">
    <text evidence="2">The sequence shown here is derived from an EMBL/GenBank/DDBJ whole genome shotgun (WGS) entry which is preliminary data.</text>
</comment>
<sequence length="122" mass="13214">MRLFRATDLLADPTPVPEPARFFGAAFSSAIQSGTTDKVTTALIRLDPGSRGHWHFHADGQVIHVLRGTGLVGRRDAEPLQIAAGDTVWIEPGEEHWHGASSEGLAQFAFSFGPITWLEPSP</sequence>